<dbReference type="AlphaFoldDB" id="A0A4Y1Z951"/>
<gene>
    <name evidence="1" type="ORF">NBRC111894_1100</name>
</gene>
<evidence type="ECO:0000313" key="1">
    <source>
        <dbReference type="EMBL" id="GAY75546.1"/>
    </source>
</evidence>
<reference evidence="1 2" key="1">
    <citation type="submission" date="2017-11" db="EMBL/GenBank/DDBJ databases">
        <title>Draft Genome Sequence of Sporolactobacillus inulinus NBRC 111894 Isolated from Koso, a Japanese Sugar-Vegetable Fermented Beverage.</title>
        <authorList>
            <person name="Chiou T.Y."/>
            <person name="Oshima K."/>
            <person name="Suda W."/>
            <person name="Hattori M."/>
            <person name="Takahashi T."/>
        </authorList>
    </citation>
    <scope>NUCLEOTIDE SEQUENCE [LARGE SCALE GENOMIC DNA]</scope>
    <source>
        <strain evidence="1 2">NBRC111894</strain>
    </source>
</reference>
<name>A0A4Y1Z951_9BACL</name>
<organism evidence="1 2">
    <name type="scientific">Sporolactobacillus inulinus</name>
    <dbReference type="NCBI Taxonomy" id="2078"/>
    <lineage>
        <taxon>Bacteria</taxon>
        <taxon>Bacillati</taxon>
        <taxon>Bacillota</taxon>
        <taxon>Bacilli</taxon>
        <taxon>Bacillales</taxon>
        <taxon>Sporolactobacillaceae</taxon>
        <taxon>Sporolactobacillus</taxon>
    </lineage>
</organism>
<evidence type="ECO:0000313" key="2">
    <source>
        <dbReference type="Proteomes" id="UP000319716"/>
    </source>
</evidence>
<comment type="caution">
    <text evidence="1">The sequence shown here is derived from an EMBL/GenBank/DDBJ whole genome shotgun (WGS) entry which is preliminary data.</text>
</comment>
<dbReference type="Proteomes" id="UP000319716">
    <property type="component" value="Unassembled WGS sequence"/>
</dbReference>
<protein>
    <submittedName>
        <fullName evidence="1">2-oxoglutarate-malate translocator</fullName>
    </submittedName>
</protein>
<sequence>MTLEKISYKKFLIPVLVGVILWLLTPIKPAAVSPAAWHMFAILSPPLSAASPSHCRLALWP</sequence>
<dbReference type="EMBL" id="BEXB01000006">
    <property type="protein sequence ID" value="GAY75546.1"/>
    <property type="molecule type" value="Genomic_DNA"/>
</dbReference>
<proteinExistence type="predicted"/>
<accession>A0A4Y1Z951</accession>